<dbReference type="HOGENOM" id="CLU_1238515_0_0_11"/>
<evidence type="ECO:0000313" key="3">
    <source>
        <dbReference type="Proteomes" id="UP000006247"/>
    </source>
</evidence>
<dbReference type="AlphaFoldDB" id="C0E237"/>
<sequence>MMSSADLGAGVVDMSIPVSDGAPIQFHLHLHADADQDCTIDLVATDEGIQIRLRGAQPVDDGVLDVLPDASIADATAVSDVDDPIDIAVDDLLKRWDNECDGDDDGAAAGEAAQGDSYPAPKPLPQDDATHVYLGKLFDWTIAERVDDGVVFTRGDRELFRVPEERFEEMRQLFVLEDTGLITVNIDGFRVCREDWTAHIFDGDIFFEVIPAEKFATLTRLFT</sequence>
<gene>
    <name evidence="2" type="ORF">CORMATOL_01042</name>
</gene>
<proteinExistence type="predicted"/>
<feature type="compositionally biased region" description="Low complexity" evidence="1">
    <location>
        <begin position="107"/>
        <end position="116"/>
    </location>
</feature>
<dbReference type="EMBL" id="ACEB01000017">
    <property type="protein sequence ID" value="EEG27379.1"/>
    <property type="molecule type" value="Genomic_DNA"/>
</dbReference>
<comment type="caution">
    <text evidence="2">The sequence shown here is derived from an EMBL/GenBank/DDBJ whole genome shotgun (WGS) entry which is preliminary data.</text>
</comment>
<protein>
    <submittedName>
        <fullName evidence="2">Uncharacterized protein</fullName>
    </submittedName>
</protein>
<evidence type="ECO:0000256" key="1">
    <source>
        <dbReference type="SAM" id="MobiDB-lite"/>
    </source>
</evidence>
<organism evidence="2 3">
    <name type="scientific">Corynebacterium matruchotii ATCC 33806</name>
    <dbReference type="NCBI Taxonomy" id="566549"/>
    <lineage>
        <taxon>Bacteria</taxon>
        <taxon>Bacillati</taxon>
        <taxon>Actinomycetota</taxon>
        <taxon>Actinomycetes</taxon>
        <taxon>Mycobacteriales</taxon>
        <taxon>Corynebacteriaceae</taxon>
        <taxon>Corynebacterium</taxon>
    </lineage>
</organism>
<dbReference type="RefSeq" id="WP_005520590.1">
    <property type="nucleotide sequence ID" value="NZ_EQ973329.1"/>
</dbReference>
<reference evidence="2 3" key="1">
    <citation type="submission" date="2009-01" db="EMBL/GenBank/DDBJ databases">
        <authorList>
            <person name="Fulton L."/>
            <person name="Clifton S."/>
            <person name="Chinwalla A.T."/>
            <person name="Mitreva M."/>
            <person name="Sodergren E."/>
            <person name="Weinstock G."/>
            <person name="Clifton S."/>
            <person name="Dooling D.J."/>
            <person name="Fulton B."/>
            <person name="Minx P."/>
            <person name="Pepin K.H."/>
            <person name="Johnson M."/>
            <person name="Bhonagiri V."/>
            <person name="Nash W.E."/>
            <person name="Mardis E.R."/>
            <person name="Wilson R.K."/>
        </authorList>
    </citation>
    <scope>NUCLEOTIDE SEQUENCE [LARGE SCALE GENOMIC DNA]</scope>
    <source>
        <strain evidence="2 3">ATCC 33806</strain>
    </source>
</reference>
<evidence type="ECO:0000313" key="2">
    <source>
        <dbReference type="EMBL" id="EEG27379.1"/>
    </source>
</evidence>
<dbReference type="Proteomes" id="UP000006247">
    <property type="component" value="Unassembled WGS sequence"/>
</dbReference>
<accession>C0E237</accession>
<feature type="region of interest" description="Disordered" evidence="1">
    <location>
        <begin position="100"/>
        <end position="125"/>
    </location>
</feature>
<name>C0E237_9CORY</name>